<dbReference type="InterPro" id="IPR033932">
    <property type="entry name" value="YtcJ-like"/>
</dbReference>
<reference evidence="2" key="1">
    <citation type="submission" date="2020-02" db="EMBL/GenBank/DDBJ databases">
        <authorList>
            <person name="Meier V. D."/>
        </authorList>
    </citation>
    <scope>NUCLEOTIDE SEQUENCE</scope>
    <source>
        <strain evidence="2">AVDCRST_MAG59</strain>
    </source>
</reference>
<dbReference type="GO" id="GO:0016810">
    <property type="term" value="F:hydrolase activity, acting on carbon-nitrogen (but not peptide) bonds"/>
    <property type="evidence" value="ECO:0007669"/>
    <property type="project" value="InterPro"/>
</dbReference>
<dbReference type="PANTHER" id="PTHR22642:SF2">
    <property type="entry name" value="PROTEIN LONG AFTER FAR-RED 3"/>
    <property type="match status" value="1"/>
</dbReference>
<dbReference type="Gene3D" id="3.20.20.140">
    <property type="entry name" value="Metal-dependent hydrolases"/>
    <property type="match status" value="1"/>
</dbReference>
<dbReference type="CDD" id="cd01300">
    <property type="entry name" value="YtcJ_like"/>
    <property type="match status" value="1"/>
</dbReference>
<dbReference type="PANTHER" id="PTHR22642">
    <property type="entry name" value="IMIDAZOLONEPROPIONASE"/>
    <property type="match status" value="1"/>
</dbReference>
<dbReference type="Pfam" id="PF07969">
    <property type="entry name" value="Amidohydro_3"/>
    <property type="match status" value="1"/>
</dbReference>
<sequence length="536" mass="56673">MPADLVFANGPVLTMDDHRPVAEAVAVVGDTIMAVGGREEVAAEIGPGTRVVDLGGRALIPGINDNHTHPIAFGQSLRTIDARPAMVASLAGIQDAFRAAADRPPDGSGEWLLARGYDDTRLDIRRHPTRQDLDAATGGRPALLTRTCGHLAVANSAALARAGVSAATADPPGGEIDRGADGEPTGVLRETAIRLVQELIPKPTRAQIKADLLAAGERFRAFGITSVGEAAIRTSDELAAYQELALAGNLPVRVSTMMLIDDTLDALEKLGIRTGFGDAWLRIGPAKLFQDGSGGGRTAAMVDPYPGEPGNRGIAIYEQAELDEKFSRAHRAGFQLSAHAIGDRAIAMILDAYEAALAVAPVADPKALRWRIEHCGMCTPTILDRMARLGIVAVPQPNFVYELGDSYRRNFTPEQLALSYPNRAWFDRGIVAVGSSDVPVVGCDPFMGLRSAVTRLTRDGETMGPGQAVTTGEALRMFTLHGAFATFEEGIKGTITPGKLADLAVLSTDPRSVAPEALHGLRCEMTTLGGNIVFEA</sequence>
<gene>
    <name evidence="2" type="ORF">AVDCRST_MAG59-4988</name>
</gene>
<accession>A0A6J4VMD9</accession>
<organism evidence="2">
    <name type="scientific">uncultured Thermomicrobiales bacterium</name>
    <dbReference type="NCBI Taxonomy" id="1645740"/>
    <lineage>
        <taxon>Bacteria</taxon>
        <taxon>Pseudomonadati</taxon>
        <taxon>Thermomicrobiota</taxon>
        <taxon>Thermomicrobia</taxon>
        <taxon>Thermomicrobiales</taxon>
        <taxon>environmental samples</taxon>
    </lineage>
</organism>
<dbReference type="EMBL" id="CADCWF010000355">
    <property type="protein sequence ID" value="CAA9582576.1"/>
    <property type="molecule type" value="Genomic_DNA"/>
</dbReference>
<evidence type="ECO:0000259" key="1">
    <source>
        <dbReference type="Pfam" id="PF07969"/>
    </source>
</evidence>
<dbReference type="Gene3D" id="2.30.40.10">
    <property type="entry name" value="Urease, subunit C, domain 1"/>
    <property type="match status" value="1"/>
</dbReference>
<evidence type="ECO:0000313" key="2">
    <source>
        <dbReference type="EMBL" id="CAA9582576.1"/>
    </source>
</evidence>
<dbReference type="SUPFAM" id="SSF51338">
    <property type="entry name" value="Composite domain of metallo-dependent hydrolases"/>
    <property type="match status" value="1"/>
</dbReference>
<dbReference type="Gene3D" id="3.10.310.70">
    <property type="match status" value="1"/>
</dbReference>
<dbReference type="InterPro" id="IPR013108">
    <property type="entry name" value="Amidohydro_3"/>
</dbReference>
<dbReference type="AlphaFoldDB" id="A0A6J4VMD9"/>
<dbReference type="SUPFAM" id="SSF51556">
    <property type="entry name" value="Metallo-dependent hydrolases"/>
    <property type="match status" value="1"/>
</dbReference>
<dbReference type="InterPro" id="IPR011059">
    <property type="entry name" value="Metal-dep_hydrolase_composite"/>
</dbReference>
<dbReference type="InterPro" id="IPR032466">
    <property type="entry name" value="Metal_Hydrolase"/>
</dbReference>
<name>A0A6J4VMD9_9BACT</name>
<protein>
    <submittedName>
        <fullName evidence="2">Exoenzymes regulatory protein AepA in lipid-linked oligosaccharide synthesis cluster</fullName>
    </submittedName>
</protein>
<proteinExistence type="predicted"/>
<feature type="domain" description="Amidohydrolase 3" evidence="1">
    <location>
        <begin position="50"/>
        <end position="534"/>
    </location>
</feature>